<dbReference type="eggNOG" id="KOG0431">
    <property type="taxonomic scope" value="Eukaryota"/>
</dbReference>
<dbReference type="STRING" id="3847.I1K7T4"/>
<keyword evidence="4" id="KW-1185">Reference proteome</keyword>
<dbReference type="GeneID" id="100820241"/>
<evidence type="ECO:0000313" key="4">
    <source>
        <dbReference type="Proteomes" id="UP000008827"/>
    </source>
</evidence>
<dbReference type="HOGENOM" id="CLU_026675_0_0_1"/>
<dbReference type="EnsemblPlants" id="KRH51877">
    <property type="protein sequence ID" value="KRH51877"/>
    <property type="gene ID" value="GLYMA_06G033700"/>
</dbReference>
<dbReference type="InterPro" id="IPR036869">
    <property type="entry name" value="J_dom_sf"/>
</dbReference>
<feature type="region of interest" description="Disordered" evidence="1">
    <location>
        <begin position="478"/>
        <end position="518"/>
    </location>
</feature>
<feature type="compositionally biased region" description="Basic and acidic residues" evidence="1">
    <location>
        <begin position="370"/>
        <end position="381"/>
    </location>
</feature>
<name>I1K7T4_SOYBN</name>
<feature type="compositionally biased region" description="Basic and acidic residues" evidence="1">
    <location>
        <begin position="493"/>
        <end position="504"/>
    </location>
</feature>
<dbReference type="ExpressionAtlas" id="I1K7T4">
    <property type="expression patterns" value="baseline and differential"/>
</dbReference>
<sequence>MERFYSSQRESLLLGYNNDYINSLIPRSSSSDSNSEVDFTDVFGGPPRRSSVNEARQTVGELSEEEGERGWCRWPPEREKPVFGEDSGNRRRHPTNKNSDFFDDIFGGEASGSVCSTPKKRVGDAFALSRVSSPLPLPPAADPVVGSLPATFSLPAKLTNGVDLPTFGSSTRNRNLSNINDGIVASNGLKPYRQSLLSQEFSNSSTSDKADKGSIMKQNISISEGSPGASNGQFHFSIYKWASKGVPMVMPLRTERNSRNKDKAKLERCSSAKEWIVSEITTQNPIEYNGSPLMNNRKQDVPTTSTPTENGSDSNQIVEQIVSAKTQSDKSSSPQTITKDVPTSSISHDAREVESSTRSTGEIGFSGKTEAAKETQKREPKPLQFLFKESDKKQDNDETITREREENRMKSSKKLSAVFDVTVNPIKQEEKTVPLRDVGRSKAISQGSVSLGENMGKGLVKGKVKEFARIFNQEAVTKPKFDSNSRSQGSTYKKREALRAKNEVEGGPEQSKKYNSATETTNISANILSHEEDISEPEIPDISFTVIGDKDESFHGSFMIQVLAQDEDEVLQNQENQEIQTIDNKIKQWSKGKEGNIRSLLSTLQYFCSSYAFQVYDQSRDYGCIRQLGQSAFSLRVSQLWDNIPALVSVLWPECGWKYVPLVDIIEGNAVKRSYQRALLCLHPDKLQQKGASSDQKYIAEKVFDILQEAWTQFNLLGAL</sequence>
<dbReference type="OrthoDB" id="1717591at2759"/>
<protein>
    <recommendedName>
        <fullName evidence="5">J domain-containing protein</fullName>
    </recommendedName>
</protein>
<dbReference type="GO" id="GO:0031982">
    <property type="term" value="C:vesicle"/>
    <property type="evidence" value="ECO:0000318"/>
    <property type="project" value="GO_Central"/>
</dbReference>
<dbReference type="PANTHER" id="PTHR23172">
    <property type="entry name" value="AUXILIN/CYCLIN G-ASSOCIATED KINASE-RELATED"/>
    <property type="match status" value="1"/>
</dbReference>
<dbReference type="PANTHER" id="PTHR23172:SF64">
    <property type="entry name" value="J DOMAIN-CONTAINING PROTEIN REQUIRED FOR CHLOROPLAST ACCUMULATION RESPONSE 1"/>
    <property type="match status" value="1"/>
</dbReference>
<dbReference type="RefSeq" id="XP_006581216.1">
    <property type="nucleotide sequence ID" value="XM_006581153.4"/>
</dbReference>
<organism evidence="2">
    <name type="scientific">Glycine max</name>
    <name type="common">Soybean</name>
    <name type="synonym">Glycine hispida</name>
    <dbReference type="NCBI Taxonomy" id="3847"/>
    <lineage>
        <taxon>Eukaryota</taxon>
        <taxon>Viridiplantae</taxon>
        <taxon>Streptophyta</taxon>
        <taxon>Embryophyta</taxon>
        <taxon>Tracheophyta</taxon>
        <taxon>Spermatophyta</taxon>
        <taxon>Magnoliopsida</taxon>
        <taxon>eudicotyledons</taxon>
        <taxon>Gunneridae</taxon>
        <taxon>Pentapetalae</taxon>
        <taxon>rosids</taxon>
        <taxon>fabids</taxon>
        <taxon>Fabales</taxon>
        <taxon>Fabaceae</taxon>
        <taxon>Papilionoideae</taxon>
        <taxon>50 kb inversion clade</taxon>
        <taxon>NPAAA clade</taxon>
        <taxon>indigoferoid/millettioid clade</taxon>
        <taxon>Phaseoleae</taxon>
        <taxon>Glycine</taxon>
        <taxon>Glycine subgen. Soja</taxon>
    </lineage>
</organism>
<evidence type="ECO:0000313" key="3">
    <source>
        <dbReference type="EnsemblPlants" id="KRH51877"/>
    </source>
</evidence>
<proteinExistence type="predicted"/>
<evidence type="ECO:0000256" key="1">
    <source>
        <dbReference type="SAM" id="MobiDB-lite"/>
    </source>
</evidence>
<dbReference type="SUPFAM" id="SSF46565">
    <property type="entry name" value="Chaperone J-domain"/>
    <property type="match status" value="1"/>
</dbReference>
<dbReference type="SMR" id="I1K7T4"/>
<feature type="compositionally biased region" description="Basic and acidic residues" evidence="1">
    <location>
        <begin position="388"/>
        <end position="409"/>
    </location>
</feature>
<feature type="compositionally biased region" description="Basic and acidic residues" evidence="1">
    <location>
        <begin position="68"/>
        <end position="89"/>
    </location>
</feature>
<reference evidence="2 3" key="1">
    <citation type="journal article" date="2010" name="Nature">
        <title>Genome sequence of the palaeopolyploid soybean.</title>
        <authorList>
            <person name="Schmutz J."/>
            <person name="Cannon S.B."/>
            <person name="Schlueter J."/>
            <person name="Ma J."/>
            <person name="Mitros T."/>
            <person name="Nelson W."/>
            <person name="Hyten D.L."/>
            <person name="Song Q."/>
            <person name="Thelen J.J."/>
            <person name="Cheng J."/>
            <person name="Xu D."/>
            <person name="Hellsten U."/>
            <person name="May G.D."/>
            <person name="Yu Y."/>
            <person name="Sakurai T."/>
            <person name="Umezawa T."/>
            <person name="Bhattacharyya M.K."/>
            <person name="Sandhu D."/>
            <person name="Valliyodan B."/>
            <person name="Lindquist E."/>
            <person name="Peto M."/>
            <person name="Grant D."/>
            <person name="Shu S."/>
            <person name="Goodstein D."/>
            <person name="Barry K."/>
            <person name="Futrell-Griggs M."/>
            <person name="Abernathy B."/>
            <person name="Du J."/>
            <person name="Tian Z."/>
            <person name="Zhu L."/>
            <person name="Gill N."/>
            <person name="Joshi T."/>
            <person name="Libault M."/>
            <person name="Sethuraman A."/>
            <person name="Zhang X.-C."/>
            <person name="Shinozaki K."/>
            <person name="Nguyen H.T."/>
            <person name="Wing R.A."/>
            <person name="Cregan P."/>
            <person name="Specht J."/>
            <person name="Grimwood J."/>
            <person name="Rokhsar D."/>
            <person name="Stacey G."/>
            <person name="Shoemaker R.C."/>
            <person name="Jackson S.A."/>
        </authorList>
    </citation>
    <scope>NUCLEOTIDE SEQUENCE [LARGE SCALE GENOMIC DNA]</scope>
    <source>
        <strain evidence="3">cv. Williams 82</strain>
        <tissue evidence="2">Callus</tissue>
    </source>
</reference>
<gene>
    <name evidence="3" type="primary">LOC100820241</name>
    <name evidence="2" type="ORF">GLYMA_06G033700</name>
</gene>
<dbReference type="Proteomes" id="UP000008827">
    <property type="component" value="Chromosome 6"/>
</dbReference>
<dbReference type="AlphaFoldDB" id="I1K7T4"/>
<reference evidence="3" key="2">
    <citation type="submission" date="2018-02" db="UniProtKB">
        <authorList>
            <consortium name="EnsemblPlants"/>
        </authorList>
    </citation>
    <scope>IDENTIFICATION</scope>
    <source>
        <strain evidence="3">Williams 82</strain>
    </source>
</reference>
<dbReference type="Gramene" id="KRH51877">
    <property type="protein sequence ID" value="KRH51877"/>
    <property type="gene ID" value="GLYMA_06G033700"/>
</dbReference>
<dbReference type="PaxDb" id="3847-GLYMA06G03670.1"/>
<dbReference type="Gene3D" id="1.10.287.110">
    <property type="entry name" value="DnaJ domain"/>
    <property type="match status" value="2"/>
</dbReference>
<feature type="compositionally biased region" description="Polar residues" evidence="1">
    <location>
        <begin position="285"/>
        <end position="347"/>
    </location>
</feature>
<dbReference type="GO" id="GO:0072318">
    <property type="term" value="P:clathrin coat disassembly"/>
    <property type="evidence" value="ECO:0000318"/>
    <property type="project" value="GO_Central"/>
</dbReference>
<feature type="region of interest" description="Disordered" evidence="1">
    <location>
        <begin position="26"/>
        <end position="97"/>
    </location>
</feature>
<dbReference type="GO" id="GO:0005737">
    <property type="term" value="C:cytoplasm"/>
    <property type="evidence" value="ECO:0000318"/>
    <property type="project" value="GO_Central"/>
</dbReference>
<dbReference type="GO" id="GO:0030276">
    <property type="term" value="F:clathrin binding"/>
    <property type="evidence" value="ECO:0000318"/>
    <property type="project" value="GO_Central"/>
</dbReference>
<evidence type="ECO:0008006" key="5">
    <source>
        <dbReference type="Google" id="ProtNLM"/>
    </source>
</evidence>
<dbReference type="EMBL" id="CM000839">
    <property type="protein sequence ID" value="KRH51877.1"/>
    <property type="molecule type" value="Genomic_DNA"/>
</dbReference>
<dbReference type="GO" id="GO:0072583">
    <property type="term" value="P:clathrin-dependent endocytosis"/>
    <property type="evidence" value="ECO:0000318"/>
    <property type="project" value="GO_Central"/>
</dbReference>
<reference evidence="2" key="3">
    <citation type="submission" date="2018-07" db="EMBL/GenBank/DDBJ databases">
        <title>WGS assembly of Glycine max.</title>
        <authorList>
            <person name="Schmutz J."/>
            <person name="Cannon S."/>
            <person name="Schlueter J."/>
            <person name="Ma J."/>
            <person name="Mitros T."/>
            <person name="Nelson W."/>
            <person name="Hyten D."/>
            <person name="Song Q."/>
            <person name="Thelen J."/>
            <person name="Cheng J."/>
            <person name="Xu D."/>
            <person name="Hellsten U."/>
            <person name="May G."/>
            <person name="Yu Y."/>
            <person name="Sakurai T."/>
            <person name="Umezawa T."/>
            <person name="Bhattacharyya M."/>
            <person name="Sandhu D."/>
            <person name="Valliyodan B."/>
            <person name="Lindquist E."/>
            <person name="Peto M."/>
            <person name="Grant D."/>
            <person name="Shu S."/>
            <person name="Goodstein D."/>
            <person name="Barry K."/>
            <person name="Futrell-Griggs M."/>
            <person name="Abernathy B."/>
            <person name="Du J."/>
            <person name="Tian Z."/>
            <person name="Zhu L."/>
            <person name="Gill N."/>
            <person name="Joshi T."/>
            <person name="Libault M."/>
            <person name="Sethuraman A."/>
            <person name="Zhang X."/>
            <person name="Shinozaki K."/>
            <person name="Nguyen H."/>
            <person name="Wing R."/>
            <person name="Cregan P."/>
            <person name="Specht J."/>
            <person name="Grimwood J."/>
            <person name="Rokhsar D."/>
            <person name="Stacey G."/>
            <person name="Shoemaker R."/>
            <person name="Jackson S."/>
        </authorList>
    </citation>
    <scope>NUCLEOTIDE SEQUENCE</scope>
    <source>
        <tissue evidence="2">Callus</tissue>
    </source>
</reference>
<feature type="region of interest" description="Disordered" evidence="1">
    <location>
        <begin position="285"/>
        <end position="412"/>
    </location>
</feature>
<evidence type="ECO:0000313" key="2">
    <source>
        <dbReference type="EMBL" id="KRH51877.1"/>
    </source>
</evidence>
<accession>I1K7T4</accession>